<organism evidence="1">
    <name type="scientific">marine sediment metagenome</name>
    <dbReference type="NCBI Taxonomy" id="412755"/>
    <lineage>
        <taxon>unclassified sequences</taxon>
        <taxon>metagenomes</taxon>
        <taxon>ecological metagenomes</taxon>
    </lineage>
</organism>
<name>X1G7W1_9ZZZZ</name>
<dbReference type="SUPFAM" id="SSF50494">
    <property type="entry name" value="Trypsin-like serine proteases"/>
    <property type="match status" value="1"/>
</dbReference>
<protein>
    <recommendedName>
        <fullName evidence="2">Serine protease</fullName>
    </recommendedName>
</protein>
<gene>
    <name evidence="1" type="ORF">S03H2_38069</name>
</gene>
<dbReference type="InterPro" id="IPR043504">
    <property type="entry name" value="Peptidase_S1_PA_chymotrypsin"/>
</dbReference>
<proteinExistence type="predicted"/>
<comment type="caution">
    <text evidence="1">The sequence shown here is derived from an EMBL/GenBank/DDBJ whole genome shotgun (WGS) entry which is preliminary data.</text>
</comment>
<sequence>MEKNTCKFINVLISLTVLLSPAAYALQEKIDEILKESYQAVVSIVAYDSNKKEISQGKGVIVSSDGLVLTNYH</sequence>
<feature type="non-terminal residue" evidence="1">
    <location>
        <position position="73"/>
    </location>
</feature>
<dbReference type="Gene3D" id="2.40.10.10">
    <property type="entry name" value="Trypsin-like serine proteases"/>
    <property type="match status" value="1"/>
</dbReference>
<evidence type="ECO:0000313" key="1">
    <source>
        <dbReference type="EMBL" id="GAH53347.1"/>
    </source>
</evidence>
<dbReference type="AlphaFoldDB" id="X1G7W1"/>
<accession>X1G7W1</accession>
<dbReference type="InterPro" id="IPR009003">
    <property type="entry name" value="Peptidase_S1_PA"/>
</dbReference>
<evidence type="ECO:0008006" key="2">
    <source>
        <dbReference type="Google" id="ProtNLM"/>
    </source>
</evidence>
<dbReference type="EMBL" id="BARU01023457">
    <property type="protein sequence ID" value="GAH53347.1"/>
    <property type="molecule type" value="Genomic_DNA"/>
</dbReference>
<reference evidence="1" key="1">
    <citation type="journal article" date="2014" name="Front. Microbiol.">
        <title>High frequency of phylogenetically diverse reductive dehalogenase-homologous genes in deep subseafloor sedimentary metagenomes.</title>
        <authorList>
            <person name="Kawai M."/>
            <person name="Futagami T."/>
            <person name="Toyoda A."/>
            <person name="Takaki Y."/>
            <person name="Nishi S."/>
            <person name="Hori S."/>
            <person name="Arai W."/>
            <person name="Tsubouchi T."/>
            <person name="Morono Y."/>
            <person name="Uchiyama I."/>
            <person name="Ito T."/>
            <person name="Fujiyama A."/>
            <person name="Inagaki F."/>
            <person name="Takami H."/>
        </authorList>
    </citation>
    <scope>NUCLEOTIDE SEQUENCE</scope>
    <source>
        <strain evidence="1">Expedition CK06-06</strain>
    </source>
</reference>